<feature type="binding site" evidence="2">
    <location>
        <position position="69"/>
    </location>
    <ligand>
        <name>Ni(2+)</name>
        <dbReference type="ChEBI" id="CHEBI:49786"/>
    </ligand>
</feature>
<organism evidence="4 5">
    <name type="scientific">Aquifex aeolicus</name>
    <dbReference type="NCBI Taxonomy" id="63363"/>
    <lineage>
        <taxon>Bacteria</taxon>
        <taxon>Pseudomonadati</taxon>
        <taxon>Aquificota</taxon>
        <taxon>Aquificia</taxon>
        <taxon>Aquificales</taxon>
        <taxon>Aquificaceae</taxon>
        <taxon>Aquifex</taxon>
    </lineage>
</organism>
<feature type="binding site" evidence="2">
    <location>
        <position position="322"/>
    </location>
    <ligand>
        <name>Mg(2+)</name>
        <dbReference type="ChEBI" id="CHEBI:18420"/>
    </ligand>
</feature>
<evidence type="ECO:0000313" key="4">
    <source>
        <dbReference type="EMBL" id="HIP97995.1"/>
    </source>
</evidence>
<dbReference type="InterPro" id="IPR052197">
    <property type="entry name" value="ComplexI_49kDa-like"/>
</dbReference>
<feature type="binding site" evidence="2">
    <location>
        <position position="66"/>
    </location>
    <ligand>
        <name>Ni(2+)</name>
        <dbReference type="ChEBI" id="CHEBI:49786"/>
    </ligand>
</feature>
<evidence type="ECO:0000256" key="2">
    <source>
        <dbReference type="PIRSR" id="PIRSR601501-1"/>
    </source>
</evidence>
<dbReference type="EMBL" id="DQVE01000014">
    <property type="protein sequence ID" value="HIP97995.1"/>
    <property type="molecule type" value="Genomic_DNA"/>
</dbReference>
<dbReference type="GO" id="GO:0048038">
    <property type="term" value="F:quinone binding"/>
    <property type="evidence" value="ECO:0007669"/>
    <property type="project" value="InterPro"/>
</dbReference>
<dbReference type="PANTHER" id="PTHR43485:SF1">
    <property type="entry name" value="FORMATE HYDROGENLYASE SUBUNIT 5-RELATED"/>
    <property type="match status" value="1"/>
</dbReference>
<feature type="binding site" evidence="2">
    <location>
        <position position="358"/>
    </location>
    <ligand>
        <name>Fe cation</name>
        <dbReference type="ChEBI" id="CHEBI:24875"/>
    </ligand>
</feature>
<gene>
    <name evidence="4" type="ORF">EYH37_01315</name>
</gene>
<feature type="binding site" evidence="2">
    <location>
        <position position="69"/>
    </location>
    <ligand>
        <name>Fe cation</name>
        <dbReference type="ChEBI" id="CHEBI:24875"/>
    </ligand>
</feature>
<protein>
    <submittedName>
        <fullName evidence="4">Proton-conducting membrane transporter</fullName>
    </submittedName>
</protein>
<dbReference type="SUPFAM" id="SSF56762">
    <property type="entry name" value="HydB/Nqo4-like"/>
    <property type="match status" value="1"/>
</dbReference>
<evidence type="ECO:0000313" key="5">
    <source>
        <dbReference type="Proteomes" id="UP000606463"/>
    </source>
</evidence>
<sequence>MGKKFVVPFGSQHIAIPEPIRFIFTTENEIIKSVSVDFGYVHRGIEKACMTRYKYTQVPYVVARVCGLCAVSQATAYCMAIESLMDIEIPERAKYLRIIVHEMDRIHSHLFAIAHLSEAAGYENLFMRVMRDREFVMECLEILTGNRIQADYSTIGGVNRDLTKEVYEILKPRLDELERRLYELKEIFERDYTLQKKWKGIGVITLEMAQKYNAVGPVARASGLATDCRVEFEYLPYKELDYKMVLYQEGDVWARNMVRLDETLVSIRVLKNAIDNLPEGDIKVKVKGNPKGEALIRWEAPRGELLYYVKGNGKSVLERLRIKTPTFSVIPVMKELYYNQPYAFVPDITISFDPCLSCSAR</sequence>
<keyword evidence="1" id="KW-0560">Oxidoreductase</keyword>
<evidence type="ECO:0000256" key="1">
    <source>
        <dbReference type="ARBA" id="ARBA00023002"/>
    </source>
</evidence>
<keyword evidence="2" id="KW-0533">Nickel</keyword>
<accession>A0A9D0YN17</accession>
<dbReference type="InterPro" id="IPR029014">
    <property type="entry name" value="NiFe-Hase_large"/>
</dbReference>
<feature type="binding site" evidence="2">
    <location>
        <position position="46"/>
    </location>
    <ligand>
        <name>Mg(2+)</name>
        <dbReference type="ChEBI" id="CHEBI:18420"/>
    </ligand>
</feature>
<dbReference type="Gene3D" id="1.10.645.10">
    <property type="entry name" value="Cytochrome-c3 Hydrogenase, chain B"/>
    <property type="match status" value="1"/>
</dbReference>
<dbReference type="Pfam" id="PF00374">
    <property type="entry name" value="NiFeSe_Hases"/>
    <property type="match status" value="1"/>
</dbReference>
<dbReference type="Pfam" id="PF00346">
    <property type="entry name" value="Complex1_49kDa"/>
    <property type="match status" value="2"/>
</dbReference>
<feature type="binding site" evidence="2">
    <location>
        <position position="355"/>
    </location>
    <ligand>
        <name>Ni(2+)</name>
        <dbReference type="ChEBI" id="CHEBI:49786"/>
    </ligand>
</feature>
<dbReference type="InterPro" id="IPR001135">
    <property type="entry name" value="NADH_Q_OxRdtase_suD"/>
</dbReference>
<dbReference type="GO" id="GO:0016651">
    <property type="term" value="F:oxidoreductase activity, acting on NAD(P)H"/>
    <property type="evidence" value="ECO:0007669"/>
    <property type="project" value="InterPro"/>
</dbReference>
<dbReference type="InterPro" id="IPR001501">
    <property type="entry name" value="Ni-dep_hyd_lsu"/>
</dbReference>
<comment type="cofactor">
    <cofactor evidence="2">
        <name>Fe cation</name>
        <dbReference type="ChEBI" id="CHEBI:24875"/>
    </cofactor>
</comment>
<dbReference type="GO" id="GO:0051287">
    <property type="term" value="F:NAD binding"/>
    <property type="evidence" value="ECO:0007669"/>
    <property type="project" value="InterPro"/>
</dbReference>
<dbReference type="PANTHER" id="PTHR43485">
    <property type="entry name" value="HYDROGENASE-4 COMPONENT G"/>
    <property type="match status" value="1"/>
</dbReference>
<keyword evidence="2" id="KW-0479">Metal-binding</keyword>
<proteinExistence type="predicted"/>
<evidence type="ECO:0000259" key="3">
    <source>
        <dbReference type="Pfam" id="PF00346"/>
    </source>
</evidence>
<name>A0A9D0YN17_AQUAO</name>
<keyword evidence="2" id="KW-0408">Iron</keyword>
<keyword evidence="2" id="KW-0460">Magnesium</keyword>
<feature type="domain" description="NADH-quinone oxidoreductase subunit D" evidence="3">
    <location>
        <begin position="123"/>
        <end position="285"/>
    </location>
</feature>
<dbReference type="AlphaFoldDB" id="A0A9D0YN17"/>
<dbReference type="Proteomes" id="UP000606463">
    <property type="component" value="Unassembled WGS sequence"/>
</dbReference>
<feature type="domain" description="NADH-quinone oxidoreductase subunit D" evidence="3">
    <location>
        <begin position="289"/>
        <end position="359"/>
    </location>
</feature>
<reference evidence="4" key="1">
    <citation type="journal article" date="2020" name="ISME J.">
        <title>Gammaproteobacteria mediating utilization of methyl-, sulfur- and petroleum organic compounds in deep ocean hydrothermal plumes.</title>
        <authorList>
            <person name="Zhou Z."/>
            <person name="Liu Y."/>
            <person name="Pan J."/>
            <person name="Cron B.R."/>
            <person name="Toner B.M."/>
            <person name="Anantharaman K."/>
            <person name="Breier J.A."/>
            <person name="Dick G.J."/>
            <person name="Li M."/>
        </authorList>
    </citation>
    <scope>NUCLEOTIDE SEQUENCE</scope>
    <source>
        <strain evidence="4">SZUA-1501</strain>
    </source>
</reference>
<comment type="caution">
    <text evidence="4">The sequence shown here is derived from an EMBL/GenBank/DDBJ whole genome shotgun (WGS) entry which is preliminary data.</text>
</comment>
<comment type="cofactor">
    <cofactor evidence="2">
        <name>Ni(2+)</name>
        <dbReference type="ChEBI" id="CHEBI:49786"/>
    </cofactor>
</comment>
<dbReference type="GO" id="GO:0016151">
    <property type="term" value="F:nickel cation binding"/>
    <property type="evidence" value="ECO:0007669"/>
    <property type="project" value="InterPro"/>
</dbReference>